<name>A0A1R4B5F5_9VIBR</name>
<evidence type="ECO:0000313" key="1">
    <source>
        <dbReference type="EMBL" id="SJL84152.1"/>
    </source>
</evidence>
<dbReference type="Proteomes" id="UP000189475">
    <property type="component" value="Unassembled WGS sequence"/>
</dbReference>
<sequence length="274" mass="31586">MKKINQKCEEFKILLKFLNWSVKQFSDIYLNETSSYDIDECEYKRHHNKLKGQLRRTSNTEKSTANFISYISFIKGSNEFSMRSKEQSFEEFSSQFLASIEVEPPKKKLKKTDTRYYESYGNSSWSEKEMESVIDCALQHAETIGSSPHDFQVVKLCDDGILADYLVFWAGDIGFAGGSGTWGPAFCLVRRNQWGNFNIASPGREFYEYLKIIESVKFKEAILHITGVTYGPTCHQRNPSYKLKLQFRVTDSFRGAVDLELVDKQEIGYDAFTG</sequence>
<dbReference type="OrthoDB" id="7065555at2"/>
<organism evidence="1 2">
    <name type="scientific">Vibrio palustris</name>
    <dbReference type="NCBI Taxonomy" id="1918946"/>
    <lineage>
        <taxon>Bacteria</taxon>
        <taxon>Pseudomonadati</taxon>
        <taxon>Pseudomonadota</taxon>
        <taxon>Gammaproteobacteria</taxon>
        <taxon>Vibrionales</taxon>
        <taxon>Vibrionaceae</taxon>
        <taxon>Vibrio</taxon>
    </lineage>
</organism>
<keyword evidence="2" id="KW-1185">Reference proteome</keyword>
<accession>A0A1R4B5F5</accession>
<dbReference type="AlphaFoldDB" id="A0A1R4B5F5"/>
<reference evidence="1 2" key="1">
    <citation type="submission" date="2017-02" db="EMBL/GenBank/DDBJ databases">
        <authorList>
            <person name="Peterson S.W."/>
        </authorList>
    </citation>
    <scope>NUCLEOTIDE SEQUENCE [LARGE SCALE GENOMIC DNA]</scope>
    <source>
        <strain evidence="1 2">CECT 9027</strain>
    </source>
</reference>
<evidence type="ECO:0000313" key="2">
    <source>
        <dbReference type="Proteomes" id="UP000189475"/>
    </source>
</evidence>
<dbReference type="EMBL" id="FUFT01000005">
    <property type="protein sequence ID" value="SJL84152.1"/>
    <property type="molecule type" value="Genomic_DNA"/>
</dbReference>
<dbReference type="RefSeq" id="WP_139343487.1">
    <property type="nucleotide sequence ID" value="NZ_AP024888.1"/>
</dbReference>
<proteinExistence type="predicted"/>
<gene>
    <name evidence="1" type="ORF">VPAL9027_02133</name>
</gene>
<protein>
    <submittedName>
        <fullName evidence="1">Uncharacterized protein</fullName>
    </submittedName>
</protein>